<gene>
    <name evidence="3" type="ORF">SMD27_11860</name>
</gene>
<feature type="chain" id="PRO_5045372371" evidence="1">
    <location>
        <begin position="26"/>
        <end position="147"/>
    </location>
</feature>
<dbReference type="InterPro" id="IPR013096">
    <property type="entry name" value="Cupin_2"/>
</dbReference>
<organism evidence="3 4">
    <name type="scientific">Dongia soli</name>
    <dbReference type="NCBI Taxonomy" id="600628"/>
    <lineage>
        <taxon>Bacteria</taxon>
        <taxon>Pseudomonadati</taxon>
        <taxon>Pseudomonadota</taxon>
        <taxon>Alphaproteobacteria</taxon>
        <taxon>Rhodospirillales</taxon>
        <taxon>Dongiaceae</taxon>
        <taxon>Dongia</taxon>
    </lineage>
</organism>
<keyword evidence="4" id="KW-1185">Reference proteome</keyword>
<reference evidence="3 4" key="1">
    <citation type="journal article" date="2016" name="Antonie Van Leeuwenhoek">
        <title>Dongia soli sp. nov., isolated from soil from Dokdo, Korea.</title>
        <authorList>
            <person name="Kim D.U."/>
            <person name="Lee H."/>
            <person name="Kim H."/>
            <person name="Kim S.G."/>
            <person name="Ka J.O."/>
        </authorList>
    </citation>
    <scope>NUCLEOTIDE SEQUENCE [LARGE SCALE GENOMIC DNA]</scope>
    <source>
        <strain evidence="3 4">D78</strain>
    </source>
</reference>
<evidence type="ECO:0000256" key="1">
    <source>
        <dbReference type="SAM" id="SignalP"/>
    </source>
</evidence>
<sequence>MQGRIAKRILVGTGFALGAISVAYAANGEEAAGKVVVQPLLSTDVTSSGQPIVLPKDPTVVFSMYEIPAGAKLPEHKHPYPRYGYMLSGELRVTNTVTGKSETYKSGQPIIEAIDQWHHAENIGTEPVKLLVIDQLGKPGSNVVLQH</sequence>
<evidence type="ECO:0000313" key="4">
    <source>
        <dbReference type="Proteomes" id="UP001279642"/>
    </source>
</evidence>
<feature type="signal peptide" evidence="1">
    <location>
        <begin position="1"/>
        <end position="25"/>
    </location>
</feature>
<evidence type="ECO:0000313" key="3">
    <source>
        <dbReference type="EMBL" id="MDY0883541.1"/>
    </source>
</evidence>
<evidence type="ECO:0000259" key="2">
    <source>
        <dbReference type="Pfam" id="PF07883"/>
    </source>
</evidence>
<keyword evidence="1" id="KW-0732">Signal</keyword>
<dbReference type="EMBL" id="JAXCLW010000002">
    <property type="protein sequence ID" value="MDY0883541.1"/>
    <property type="molecule type" value="Genomic_DNA"/>
</dbReference>
<proteinExistence type="predicted"/>
<dbReference type="CDD" id="cd02236">
    <property type="entry name" value="cupin_CV2614-like"/>
    <property type="match status" value="1"/>
</dbReference>
<dbReference type="InterPro" id="IPR014710">
    <property type="entry name" value="RmlC-like_jellyroll"/>
</dbReference>
<feature type="domain" description="Cupin type-2" evidence="2">
    <location>
        <begin position="64"/>
        <end position="133"/>
    </location>
</feature>
<dbReference type="RefSeq" id="WP_320508572.1">
    <property type="nucleotide sequence ID" value="NZ_JAXCLW010000002.1"/>
</dbReference>
<dbReference type="InterPro" id="IPR011051">
    <property type="entry name" value="RmlC_Cupin_sf"/>
</dbReference>
<dbReference type="Gene3D" id="2.60.120.10">
    <property type="entry name" value="Jelly Rolls"/>
    <property type="match status" value="1"/>
</dbReference>
<dbReference type="SUPFAM" id="SSF51182">
    <property type="entry name" value="RmlC-like cupins"/>
    <property type="match status" value="1"/>
</dbReference>
<dbReference type="Proteomes" id="UP001279642">
    <property type="component" value="Unassembled WGS sequence"/>
</dbReference>
<dbReference type="Pfam" id="PF07883">
    <property type="entry name" value="Cupin_2"/>
    <property type="match status" value="1"/>
</dbReference>
<name>A0ABU5EBL0_9PROT</name>
<protein>
    <submittedName>
        <fullName evidence="3">Cupin domain-containing protein</fullName>
    </submittedName>
</protein>
<comment type="caution">
    <text evidence="3">The sequence shown here is derived from an EMBL/GenBank/DDBJ whole genome shotgun (WGS) entry which is preliminary data.</text>
</comment>
<accession>A0ABU5EBL0</accession>